<accession>A0A0R1LRH4</accession>
<keyword evidence="1" id="KW-0812">Transmembrane</keyword>
<dbReference type="InterPro" id="IPR036938">
    <property type="entry name" value="PAP2/HPO_sf"/>
</dbReference>
<reference evidence="3 4" key="1">
    <citation type="journal article" date="2015" name="Genome Announc.">
        <title>Expanding the biotechnology potential of lactobacilli through comparative genomics of 213 strains and associated genera.</title>
        <authorList>
            <person name="Sun Z."/>
            <person name="Harris H.M."/>
            <person name="McCann A."/>
            <person name="Guo C."/>
            <person name="Argimon S."/>
            <person name="Zhang W."/>
            <person name="Yang X."/>
            <person name="Jeffery I.B."/>
            <person name="Cooney J.C."/>
            <person name="Kagawa T.F."/>
            <person name="Liu W."/>
            <person name="Song Y."/>
            <person name="Salvetti E."/>
            <person name="Wrobel A."/>
            <person name="Rasinkangas P."/>
            <person name="Parkhill J."/>
            <person name="Rea M.C."/>
            <person name="O'Sullivan O."/>
            <person name="Ritari J."/>
            <person name="Douillard F.P."/>
            <person name="Paul Ross R."/>
            <person name="Yang R."/>
            <person name="Briner A.E."/>
            <person name="Felis G.E."/>
            <person name="de Vos W.M."/>
            <person name="Barrangou R."/>
            <person name="Klaenhammer T.R."/>
            <person name="Caufield P.W."/>
            <person name="Cui Y."/>
            <person name="Zhang H."/>
            <person name="O'Toole P.W."/>
        </authorList>
    </citation>
    <scope>NUCLEOTIDE SEQUENCE [LARGE SCALE GENOMIC DNA]</scope>
    <source>
        <strain evidence="3 4">DSM 19909</strain>
    </source>
</reference>
<sequence length="216" mass="24346">MSTTFNQKLKPANWRRVSLDWGLFLILAIAIKLNLTSGLDQSFTHLITAFQSSSRTTIFNWLTWSGSPIITLAGCLLLALVYILREQLLQAAIILLTIVSGDGFAWLFKMLIQRPRPLATETISQGFSFPSAHMVGAIILVSLLCHYWHPANHRYRVLQVLIGFSWVALVGLSRIYLQAHFATDVLGGMLLGWTCWRTVTVVIPMVINRHLQRIDS</sequence>
<keyword evidence="1" id="KW-0472">Membrane</keyword>
<keyword evidence="4" id="KW-1185">Reference proteome</keyword>
<dbReference type="Pfam" id="PF01569">
    <property type="entry name" value="PAP2"/>
    <property type="match status" value="1"/>
</dbReference>
<evidence type="ECO:0000313" key="3">
    <source>
        <dbReference type="EMBL" id="KRK98072.1"/>
    </source>
</evidence>
<dbReference type="Proteomes" id="UP000051160">
    <property type="component" value="Unassembled WGS sequence"/>
</dbReference>
<evidence type="ECO:0000256" key="1">
    <source>
        <dbReference type="SAM" id="Phobius"/>
    </source>
</evidence>
<dbReference type="EMBL" id="AZEE01000028">
    <property type="protein sequence ID" value="KRK98072.1"/>
    <property type="molecule type" value="Genomic_DNA"/>
</dbReference>
<dbReference type="PATRIC" id="fig|1423776.4.peg.1060"/>
<evidence type="ECO:0000259" key="2">
    <source>
        <dbReference type="SMART" id="SM00014"/>
    </source>
</evidence>
<dbReference type="SMART" id="SM00014">
    <property type="entry name" value="acidPPc"/>
    <property type="match status" value="1"/>
</dbReference>
<dbReference type="CDD" id="cd03392">
    <property type="entry name" value="PAP2_like_2"/>
    <property type="match status" value="1"/>
</dbReference>
<feature type="transmembrane region" description="Helical" evidence="1">
    <location>
        <begin position="91"/>
        <end position="108"/>
    </location>
</feature>
<dbReference type="InterPro" id="IPR000326">
    <property type="entry name" value="PAP2/HPO"/>
</dbReference>
<dbReference type="AlphaFoldDB" id="A0A0R1LRH4"/>
<organism evidence="3 4">
    <name type="scientific">Secundilactobacillus odoratitofui DSM 19909 = JCM 15043</name>
    <dbReference type="NCBI Taxonomy" id="1423776"/>
    <lineage>
        <taxon>Bacteria</taxon>
        <taxon>Bacillati</taxon>
        <taxon>Bacillota</taxon>
        <taxon>Bacilli</taxon>
        <taxon>Lactobacillales</taxon>
        <taxon>Lactobacillaceae</taxon>
        <taxon>Secundilactobacillus</taxon>
    </lineage>
</organism>
<feature type="domain" description="Phosphatidic acid phosphatase type 2/haloperoxidase" evidence="2">
    <location>
        <begin position="91"/>
        <end position="200"/>
    </location>
</feature>
<feature type="transmembrane region" description="Helical" evidence="1">
    <location>
        <begin position="21"/>
        <end position="39"/>
    </location>
</feature>
<dbReference type="OrthoDB" id="9789113at2"/>
<dbReference type="PANTHER" id="PTHR14969">
    <property type="entry name" value="SPHINGOSINE-1-PHOSPHATE PHOSPHOHYDROLASE"/>
    <property type="match status" value="1"/>
</dbReference>
<feature type="transmembrane region" description="Helical" evidence="1">
    <location>
        <begin position="59"/>
        <end position="84"/>
    </location>
</feature>
<dbReference type="PANTHER" id="PTHR14969:SF13">
    <property type="entry name" value="AT30094P"/>
    <property type="match status" value="1"/>
</dbReference>
<dbReference type="STRING" id="1423776.FD04_GL001050"/>
<gene>
    <name evidence="3" type="ORF">FD04_GL001050</name>
</gene>
<protein>
    <recommendedName>
        <fullName evidence="2">Phosphatidic acid phosphatase type 2/haloperoxidase domain-containing protein</fullName>
    </recommendedName>
</protein>
<proteinExistence type="predicted"/>
<feature type="transmembrane region" description="Helical" evidence="1">
    <location>
        <begin position="185"/>
        <end position="207"/>
    </location>
</feature>
<dbReference type="RefSeq" id="WP_056947879.1">
    <property type="nucleotide sequence ID" value="NZ_AZEE01000028.1"/>
</dbReference>
<keyword evidence="1" id="KW-1133">Transmembrane helix</keyword>
<feature type="transmembrane region" description="Helical" evidence="1">
    <location>
        <begin position="128"/>
        <end position="148"/>
    </location>
</feature>
<comment type="caution">
    <text evidence="3">The sequence shown here is derived from an EMBL/GenBank/DDBJ whole genome shotgun (WGS) entry which is preliminary data.</text>
</comment>
<evidence type="ECO:0000313" key="4">
    <source>
        <dbReference type="Proteomes" id="UP000051160"/>
    </source>
</evidence>
<feature type="transmembrane region" description="Helical" evidence="1">
    <location>
        <begin position="160"/>
        <end position="179"/>
    </location>
</feature>
<dbReference type="Gene3D" id="1.20.144.10">
    <property type="entry name" value="Phosphatidic acid phosphatase type 2/haloperoxidase"/>
    <property type="match status" value="2"/>
</dbReference>
<name>A0A0R1LRH4_9LACO</name>
<dbReference type="SUPFAM" id="SSF48317">
    <property type="entry name" value="Acid phosphatase/Vanadium-dependent haloperoxidase"/>
    <property type="match status" value="1"/>
</dbReference>